<evidence type="ECO:0000313" key="3">
    <source>
        <dbReference type="Proteomes" id="UP001203512"/>
    </source>
</evidence>
<organism evidence="2 3">
    <name type="scientific">Sphingobium agri</name>
    <dbReference type="NCBI Taxonomy" id="2933566"/>
    <lineage>
        <taxon>Bacteria</taxon>
        <taxon>Pseudomonadati</taxon>
        <taxon>Pseudomonadota</taxon>
        <taxon>Alphaproteobacteria</taxon>
        <taxon>Sphingomonadales</taxon>
        <taxon>Sphingomonadaceae</taxon>
        <taxon>Sphingobium</taxon>
    </lineage>
</organism>
<keyword evidence="3" id="KW-1185">Reference proteome</keyword>
<evidence type="ECO:0000313" key="2">
    <source>
        <dbReference type="EMBL" id="MCK0532661.1"/>
    </source>
</evidence>
<keyword evidence="1" id="KW-0472">Membrane</keyword>
<reference evidence="2 3" key="1">
    <citation type="submission" date="2022-04" db="EMBL/GenBank/DDBJ databases">
        <authorList>
            <person name="Huq M.A."/>
        </authorList>
    </citation>
    <scope>NUCLEOTIDE SEQUENCE [LARGE SCALE GENOMIC DNA]</scope>
    <source>
        <strain evidence="2 3">MAH-33</strain>
    </source>
</reference>
<dbReference type="RefSeq" id="WP_201515961.1">
    <property type="nucleotide sequence ID" value="NZ_JALKHS010000011.1"/>
</dbReference>
<gene>
    <name evidence="2" type="ORF">MU848_13820</name>
</gene>
<protein>
    <submittedName>
        <fullName evidence="2">Uncharacterized protein</fullName>
    </submittedName>
</protein>
<evidence type="ECO:0000256" key="1">
    <source>
        <dbReference type="SAM" id="Phobius"/>
    </source>
</evidence>
<comment type="caution">
    <text evidence="2">The sequence shown here is derived from an EMBL/GenBank/DDBJ whole genome shotgun (WGS) entry which is preliminary data.</text>
</comment>
<proteinExistence type="predicted"/>
<dbReference type="Proteomes" id="UP001203512">
    <property type="component" value="Unassembled WGS sequence"/>
</dbReference>
<sequence>MSLTGLTAIIILIAAALLGLVLYARNRGRVNSGFALIAALIIIAAASVTLLYPSFLTTTHADRPVP</sequence>
<name>A0ABT0DZV8_9SPHN</name>
<keyword evidence="1" id="KW-1133">Transmembrane helix</keyword>
<accession>A0ABT0DZV8</accession>
<keyword evidence="1" id="KW-0812">Transmembrane</keyword>
<feature type="transmembrane region" description="Helical" evidence="1">
    <location>
        <begin position="36"/>
        <end position="56"/>
    </location>
</feature>
<dbReference type="EMBL" id="JALKHS010000011">
    <property type="protein sequence ID" value="MCK0532661.1"/>
    <property type="molecule type" value="Genomic_DNA"/>
</dbReference>
<feature type="transmembrane region" description="Helical" evidence="1">
    <location>
        <begin position="6"/>
        <end position="24"/>
    </location>
</feature>